<reference evidence="2 3" key="1">
    <citation type="submission" date="2024-01" db="EMBL/GenBank/DDBJ databases">
        <authorList>
            <person name="Allen C."/>
            <person name="Tagirdzhanova G."/>
        </authorList>
    </citation>
    <scope>NUCLEOTIDE SEQUENCE [LARGE SCALE GENOMIC DNA]</scope>
    <source>
        <strain evidence="2 3">CBS 573.63</strain>
    </source>
</reference>
<evidence type="ECO:0000256" key="1">
    <source>
        <dbReference type="SAM" id="MobiDB-lite"/>
    </source>
</evidence>
<feature type="region of interest" description="Disordered" evidence="1">
    <location>
        <begin position="830"/>
        <end position="862"/>
    </location>
</feature>
<dbReference type="InterPro" id="IPR055335">
    <property type="entry name" value="Ucp6/RUP1"/>
</dbReference>
<dbReference type="EMBL" id="CAWUOM010000092">
    <property type="protein sequence ID" value="CAK7271642.1"/>
    <property type="molecule type" value="Genomic_DNA"/>
</dbReference>
<feature type="region of interest" description="Disordered" evidence="1">
    <location>
        <begin position="911"/>
        <end position="939"/>
    </location>
</feature>
<evidence type="ECO:0008006" key="4">
    <source>
        <dbReference type="Google" id="ProtNLM"/>
    </source>
</evidence>
<dbReference type="Proteomes" id="UP001642501">
    <property type="component" value="Unassembled WGS sequence"/>
</dbReference>
<evidence type="ECO:0000313" key="2">
    <source>
        <dbReference type="EMBL" id="CAK7271642.1"/>
    </source>
</evidence>
<accession>A0ABP0DTX3</accession>
<gene>
    <name evidence="2" type="ORF">SEPCBS57363_004728</name>
</gene>
<comment type="caution">
    <text evidence="2">The sequence shown here is derived from an EMBL/GenBank/DDBJ whole genome shotgun (WGS) entry which is preliminary data.</text>
</comment>
<keyword evidence="3" id="KW-1185">Reference proteome</keyword>
<evidence type="ECO:0000313" key="3">
    <source>
        <dbReference type="Proteomes" id="UP001642501"/>
    </source>
</evidence>
<feature type="compositionally biased region" description="Polar residues" evidence="1">
    <location>
        <begin position="915"/>
        <end position="929"/>
    </location>
</feature>
<organism evidence="2 3">
    <name type="scientific">Sporothrix epigloea</name>
    <dbReference type="NCBI Taxonomy" id="1892477"/>
    <lineage>
        <taxon>Eukaryota</taxon>
        <taxon>Fungi</taxon>
        <taxon>Dikarya</taxon>
        <taxon>Ascomycota</taxon>
        <taxon>Pezizomycotina</taxon>
        <taxon>Sordariomycetes</taxon>
        <taxon>Sordariomycetidae</taxon>
        <taxon>Ophiostomatales</taxon>
        <taxon>Ophiostomataceae</taxon>
        <taxon>Sporothrix</taxon>
    </lineage>
</organism>
<proteinExistence type="predicted"/>
<dbReference type="PANTHER" id="PTHR39597">
    <property type="entry name" value="UBA DOMAIN-CONTAINING PROTEIN RUP1"/>
    <property type="match status" value="1"/>
</dbReference>
<name>A0ABP0DTX3_9PEZI</name>
<sequence>MSQPYEAAIVEVCEFANLDLIRDRELVISALKDKNGSIQDVVLSYYDDPSKFRQLYTWDETSFMGDRDHLNGSPTPNFTIHDSDYNGSNYIPVIRGISPSNNHTVAPSRPPSRAQSPLSGLADWNSSGVGRPLSFNQEEKELAQALAESNAMSSLKAPHNLGITNDFYTPIGPQLPTHVPYFCSASRGAYDPNQWAMVQRTIELQEPGASGRMRAEGSPAFLRGRQTGHDSSILSALLTILHAIPLARNNFLKAGEQPASYGQDSEWWKGGRIQPAGVLEADRTMRLETVINNDSDDDDIYEPRSIYTESARELIDEIHRLMAFLDGTTRAYGTADRITESRMVQEGHGSDACQNFFEALRRLAIPGMQQTFYSYVQLLASTNLSVPTRRESFAILEIKVDAVDGLSGQLCAPNNLYSAMDNLYWDHFHYCPGQQRIGWEGFSMAVISRLAPVQILHLNASSIQSTLNEFDIPAVLYLDRYLDENKKLIANVHLQLQKVYEALQRVDEVLFEIKSYMDRCGPGQPVVRDKVTLSEQAISLVFQKEWHQKAQWSWDRYVALRNATRETATNTGGHEFDFSVADVDVVQPLTEDERNSRRFLQAETAVHIRKLRSIQIKSAKLNEEKKALVQLARCLQQNYTTPKAAEDWSPSHEYVLRGVILSPTKFYFCRTAGSASQKHDLSEPAEIFEAVRKQPIVELGQGWTESVVAHEGGEIKSSQDKGQVDDIRENNGGKISEDHRTLPAPVSTSILAQWWMVEYDTHDGSPITLEKSTVDIARAAALSESKTVTLIYAEKSALDEETLPLSLPLSNFVRFDNRFFKQELKDESLRSEKKRLPAEEASPTSPLKRHQRRRSASIDSVASNMASFGDDSSYDAGGEGGDYMAGMDLDVEKLPLLDLADNEVVISDDAERPFDSSNAHDWTSGQTLKNGADADQQNHHVDGSRAYSAEMNMAAEVLPQREVDTPAVNDNAMLKAAAEPFHAVSADLAEAPTIDS</sequence>
<protein>
    <recommendedName>
        <fullName evidence="4">Ubiquitin interaction motif protein</fullName>
    </recommendedName>
</protein>
<feature type="region of interest" description="Disordered" evidence="1">
    <location>
        <begin position="101"/>
        <end position="123"/>
    </location>
</feature>
<dbReference type="PANTHER" id="PTHR39597:SF1">
    <property type="entry name" value="UBA DOMAIN-CONTAINING PROTEIN RUP1"/>
    <property type="match status" value="1"/>
</dbReference>